<accession>A0A8D8PL93</accession>
<name>A0A8D8PL93_9HEMI</name>
<sequence>MIQITILITYQIRTSTLDSDTFGLVLEVIRKTKRASSNLFESTEAAQGVDASGGSFEFVYGEVLHLVVEGESVVYGPVAEGEINESTYDGALLYPTSLHRVQI</sequence>
<proteinExistence type="predicted"/>
<dbReference type="EMBL" id="HBUF01002005">
    <property type="protein sequence ID" value="CAG6606096.1"/>
    <property type="molecule type" value="Transcribed_RNA"/>
</dbReference>
<organism evidence="1">
    <name type="scientific">Cacopsylla melanoneura</name>
    <dbReference type="NCBI Taxonomy" id="428564"/>
    <lineage>
        <taxon>Eukaryota</taxon>
        <taxon>Metazoa</taxon>
        <taxon>Ecdysozoa</taxon>
        <taxon>Arthropoda</taxon>
        <taxon>Hexapoda</taxon>
        <taxon>Insecta</taxon>
        <taxon>Pterygota</taxon>
        <taxon>Neoptera</taxon>
        <taxon>Paraneoptera</taxon>
        <taxon>Hemiptera</taxon>
        <taxon>Sternorrhyncha</taxon>
        <taxon>Psylloidea</taxon>
        <taxon>Psyllidae</taxon>
        <taxon>Psyllinae</taxon>
        <taxon>Cacopsylla</taxon>
    </lineage>
</organism>
<dbReference type="AlphaFoldDB" id="A0A8D8PL93"/>
<protein>
    <submittedName>
        <fullName evidence="1">Uncharacterized protein</fullName>
    </submittedName>
</protein>
<reference evidence="1" key="1">
    <citation type="submission" date="2021-05" db="EMBL/GenBank/DDBJ databases">
        <authorList>
            <person name="Alioto T."/>
            <person name="Alioto T."/>
            <person name="Gomez Garrido J."/>
        </authorList>
    </citation>
    <scope>NUCLEOTIDE SEQUENCE</scope>
</reference>
<evidence type="ECO:0000313" key="1">
    <source>
        <dbReference type="EMBL" id="CAG6606096.1"/>
    </source>
</evidence>